<dbReference type="Gene3D" id="3.40.50.1970">
    <property type="match status" value="1"/>
</dbReference>
<evidence type="ECO:0000259" key="5">
    <source>
        <dbReference type="Pfam" id="PF25137"/>
    </source>
</evidence>
<dbReference type="Pfam" id="PF00465">
    <property type="entry name" value="Fe-ADH"/>
    <property type="match status" value="1"/>
</dbReference>
<dbReference type="GO" id="GO:0005829">
    <property type="term" value="C:cytosol"/>
    <property type="evidence" value="ECO:0007669"/>
    <property type="project" value="TreeGrafter"/>
</dbReference>
<evidence type="ECO:0000256" key="2">
    <source>
        <dbReference type="ARBA" id="ARBA00007358"/>
    </source>
</evidence>
<feature type="domain" description="Alcohol dehydrogenase iron-type/glycerol dehydrogenase GldA" evidence="4">
    <location>
        <begin position="9"/>
        <end position="175"/>
    </location>
</feature>
<reference evidence="6 9" key="2">
    <citation type="submission" date="2023-11" db="EMBL/GenBank/DDBJ databases">
        <title>Plant-associative lifestyle of Vibrio porteresiae and its evolutionary dynamics.</title>
        <authorList>
            <person name="Rameshkumar N."/>
            <person name="Kirti K."/>
        </authorList>
    </citation>
    <scope>NUCLEOTIDE SEQUENCE [LARGE SCALE GENOMIC DNA]</scope>
    <source>
        <strain evidence="6 9">MSSRF38</strain>
    </source>
</reference>
<evidence type="ECO:0000313" key="6">
    <source>
        <dbReference type="EMBL" id="MDW6002913.1"/>
    </source>
</evidence>
<keyword evidence="3 7" id="KW-0560">Oxidoreductase</keyword>
<comment type="similarity">
    <text evidence="2">Belongs to the iron-containing alcohol dehydrogenase family.</text>
</comment>
<dbReference type="EMBL" id="JAWRCO010000001">
    <property type="protein sequence ID" value="MDW6002913.1"/>
    <property type="molecule type" value="Genomic_DNA"/>
</dbReference>
<keyword evidence="9" id="KW-1185">Reference proteome</keyword>
<dbReference type="SUPFAM" id="SSF56796">
    <property type="entry name" value="Dehydroquinate synthase-like"/>
    <property type="match status" value="1"/>
</dbReference>
<evidence type="ECO:0000313" key="9">
    <source>
        <dbReference type="Proteomes" id="UP001283366"/>
    </source>
</evidence>
<feature type="domain" description="Fe-containing alcohol dehydrogenase-like C-terminal" evidence="5">
    <location>
        <begin position="189"/>
        <end position="378"/>
    </location>
</feature>
<protein>
    <submittedName>
        <fullName evidence="7">Alcohol dehydrogenase YqhD</fullName>
        <ecNumber evidence="7">1.1.1.-</ecNumber>
    </submittedName>
    <submittedName>
        <fullName evidence="6">Iron-containing alcohol dehydrogenase</fullName>
    </submittedName>
</protein>
<reference evidence="7 8" key="1">
    <citation type="submission" date="2017-05" db="EMBL/GenBank/DDBJ databases">
        <authorList>
            <person name="Song R."/>
            <person name="Chenine A.L."/>
            <person name="Ruprecht R.M."/>
        </authorList>
    </citation>
    <scope>NUCLEOTIDE SEQUENCE [LARGE SCALE GENOMIC DNA]</scope>
    <source>
        <strain evidence="7 8">CECT 7927</strain>
    </source>
</reference>
<dbReference type="EC" id="1.1.1.-" evidence="7"/>
<evidence type="ECO:0000256" key="1">
    <source>
        <dbReference type="ARBA" id="ARBA00001962"/>
    </source>
</evidence>
<gene>
    <name evidence="7" type="primary">yqhD_2</name>
    <name evidence="6" type="ORF">SBX37_08585</name>
    <name evidence="7" type="ORF">VIM7927_03724</name>
</gene>
<dbReference type="Pfam" id="PF25137">
    <property type="entry name" value="ADH_Fe_C"/>
    <property type="match status" value="1"/>
</dbReference>
<dbReference type="PANTHER" id="PTHR43633:SF1">
    <property type="entry name" value="ALCOHOL DEHYDROGENASE YQHD"/>
    <property type="match status" value="1"/>
</dbReference>
<evidence type="ECO:0000313" key="7">
    <source>
        <dbReference type="EMBL" id="SMS02402.1"/>
    </source>
</evidence>
<evidence type="ECO:0000256" key="3">
    <source>
        <dbReference type="ARBA" id="ARBA00023002"/>
    </source>
</evidence>
<dbReference type="OrthoDB" id="9815791at2"/>
<dbReference type="GO" id="GO:1990002">
    <property type="term" value="F:methylglyoxal reductase (NADPH) (acetol producing) activity"/>
    <property type="evidence" value="ECO:0007669"/>
    <property type="project" value="TreeGrafter"/>
</dbReference>
<evidence type="ECO:0000259" key="4">
    <source>
        <dbReference type="Pfam" id="PF00465"/>
    </source>
</evidence>
<dbReference type="EMBL" id="FXXI01000009">
    <property type="protein sequence ID" value="SMS02402.1"/>
    <property type="molecule type" value="Genomic_DNA"/>
</dbReference>
<organism evidence="7 8">
    <name type="scientific">Vibrio mangrovi</name>
    <dbReference type="NCBI Taxonomy" id="474394"/>
    <lineage>
        <taxon>Bacteria</taxon>
        <taxon>Pseudomonadati</taxon>
        <taxon>Pseudomonadota</taxon>
        <taxon>Gammaproteobacteria</taxon>
        <taxon>Vibrionales</taxon>
        <taxon>Vibrionaceae</taxon>
        <taxon>Vibrio</taxon>
    </lineage>
</organism>
<proteinExistence type="inferred from homology"/>
<comment type="cofactor">
    <cofactor evidence="1">
        <name>Fe cation</name>
        <dbReference type="ChEBI" id="CHEBI:24875"/>
    </cofactor>
</comment>
<dbReference type="InterPro" id="IPR001670">
    <property type="entry name" value="ADH_Fe/GldA"/>
</dbReference>
<dbReference type="Gene3D" id="1.20.1090.10">
    <property type="entry name" value="Dehydroquinate synthase-like - alpha domain"/>
    <property type="match status" value="1"/>
</dbReference>
<dbReference type="Proteomes" id="UP001283366">
    <property type="component" value="Unassembled WGS sequence"/>
</dbReference>
<dbReference type="RefSeq" id="WP_087482409.1">
    <property type="nucleotide sequence ID" value="NZ_AP024883.1"/>
</dbReference>
<dbReference type="InterPro" id="IPR056798">
    <property type="entry name" value="ADH_Fe_C"/>
</dbReference>
<dbReference type="PANTHER" id="PTHR43633">
    <property type="entry name" value="ALCOHOL DEHYDROGENASE YQHD"/>
    <property type="match status" value="1"/>
</dbReference>
<dbReference type="AlphaFoldDB" id="A0A1Y6J103"/>
<evidence type="ECO:0000313" key="8">
    <source>
        <dbReference type="Proteomes" id="UP000196125"/>
    </source>
</evidence>
<dbReference type="GO" id="GO:1990362">
    <property type="term" value="F:butanol dehydrogenase (NAD+) activity"/>
    <property type="evidence" value="ECO:0007669"/>
    <property type="project" value="InterPro"/>
</dbReference>
<dbReference type="CDD" id="cd08187">
    <property type="entry name" value="BDH"/>
    <property type="match status" value="1"/>
</dbReference>
<dbReference type="Proteomes" id="UP000196125">
    <property type="component" value="Unassembled WGS sequence"/>
</dbReference>
<dbReference type="GO" id="GO:0046872">
    <property type="term" value="F:metal ion binding"/>
    <property type="evidence" value="ECO:0007669"/>
    <property type="project" value="InterPro"/>
</dbReference>
<dbReference type="FunFam" id="3.40.50.1970:FF:000003">
    <property type="entry name" value="Alcohol dehydrogenase, iron-containing"/>
    <property type="match status" value="1"/>
</dbReference>
<accession>A0A1Y6J103</accession>
<dbReference type="GO" id="GO:0008106">
    <property type="term" value="F:alcohol dehydrogenase (NADP+) activity"/>
    <property type="evidence" value="ECO:0007669"/>
    <property type="project" value="TreeGrafter"/>
</dbReference>
<dbReference type="InterPro" id="IPR044731">
    <property type="entry name" value="BDH-like"/>
</dbReference>
<sequence length="385" mass="42175">MDNFTFYNPTRIHFGRGEIAKITQEIGPEMKVMITYGGGSIKKNGVLEQVKQALKGITFIEFGGIEPNPHYETLLRAIDIVREEKIDFLLAVGGGSVIDGTKFIAAGAKYPGHCWDIIESGGDVVKEALPIGCVLTIAATGSEMNNGASLTRAETNDKVLFISPEVLPRFSILDPETTFSLPANQTGNGVIDAFVHVLEQYITYPVHAKVQDRLAEGLLNTLKEEGPKVLKNPTDYDARANIMWAATMALNGLLKTGIPNDWATHMIGMELTGLYGLDHAQTLTILMPALWKYKKAEKLEKLAQYAANVWGIEEGSDESKADQAIEATIHFFESMGLKTRLSDYDLGSQAITEVVAKLKEHGLTALGEHANIHLDDVEKFMELAL</sequence>
<name>A0A1Y6J103_9VIBR</name>